<evidence type="ECO:0000313" key="3">
    <source>
        <dbReference type="Proteomes" id="UP000094527"/>
    </source>
</evidence>
<feature type="region of interest" description="Disordered" evidence="1">
    <location>
        <begin position="50"/>
        <end position="90"/>
    </location>
</feature>
<keyword evidence="2" id="KW-0804">Transcription</keyword>
<dbReference type="GO" id="GO:0000428">
    <property type="term" value="C:DNA-directed RNA polymerase complex"/>
    <property type="evidence" value="ECO:0007669"/>
    <property type="project" value="UniProtKB-KW"/>
</dbReference>
<keyword evidence="2" id="KW-0240">DNA-directed RNA polymerase</keyword>
<name>A0A1D2M7I6_ORCCI</name>
<evidence type="ECO:0000313" key="2">
    <source>
        <dbReference type="EMBL" id="ODM88936.1"/>
    </source>
</evidence>
<protein>
    <submittedName>
        <fullName evidence="2">DNA-directed RNA polymerase subunit beta</fullName>
    </submittedName>
</protein>
<dbReference type="AlphaFoldDB" id="A0A1D2M7I6"/>
<gene>
    <name evidence="2" type="ORF">Ocin01_17744</name>
</gene>
<evidence type="ECO:0000256" key="1">
    <source>
        <dbReference type="SAM" id="MobiDB-lite"/>
    </source>
</evidence>
<sequence length="225" mass="24964">MIGAFKGCGGRLIRGVQVLTLEQCSVHCGLGFNIGDYPFGGVNWSQKRFLRGQPPSGPEISEGSGVSDQKQQEGTSIECASQDTEDKPQSLSNCVPIRKYCRSVRGHQTHLISSLPSSEDAQLEDLIGEISKLIVESAPASVRVKNRKHEELLTEWIGVQKEIRTVKQDRVEDDRKKLQIAGQQVLREMARLTKSINLDDLDQAIEGALCSQAKSDYGQQKWRDN</sequence>
<dbReference type="Proteomes" id="UP000094527">
    <property type="component" value="Unassembled WGS sequence"/>
</dbReference>
<organism evidence="2 3">
    <name type="scientific">Orchesella cincta</name>
    <name type="common">Springtail</name>
    <name type="synonym">Podura cincta</name>
    <dbReference type="NCBI Taxonomy" id="48709"/>
    <lineage>
        <taxon>Eukaryota</taxon>
        <taxon>Metazoa</taxon>
        <taxon>Ecdysozoa</taxon>
        <taxon>Arthropoda</taxon>
        <taxon>Hexapoda</taxon>
        <taxon>Collembola</taxon>
        <taxon>Entomobryomorpha</taxon>
        <taxon>Entomobryoidea</taxon>
        <taxon>Orchesellidae</taxon>
        <taxon>Orchesellinae</taxon>
        <taxon>Orchesella</taxon>
    </lineage>
</organism>
<accession>A0A1D2M7I6</accession>
<feature type="compositionally biased region" description="Polar residues" evidence="1">
    <location>
        <begin position="64"/>
        <end position="82"/>
    </location>
</feature>
<dbReference type="EMBL" id="LJIJ01003050">
    <property type="protein sequence ID" value="ODM88936.1"/>
    <property type="molecule type" value="Genomic_DNA"/>
</dbReference>
<proteinExistence type="predicted"/>
<reference evidence="2 3" key="1">
    <citation type="journal article" date="2016" name="Genome Biol. Evol.">
        <title>Gene Family Evolution Reflects Adaptation to Soil Environmental Stressors in the Genome of the Collembolan Orchesella cincta.</title>
        <authorList>
            <person name="Faddeeva-Vakhrusheva A."/>
            <person name="Derks M.F."/>
            <person name="Anvar S.Y."/>
            <person name="Agamennone V."/>
            <person name="Suring W."/>
            <person name="Smit S."/>
            <person name="van Straalen N.M."/>
            <person name="Roelofs D."/>
        </authorList>
    </citation>
    <scope>NUCLEOTIDE SEQUENCE [LARGE SCALE GENOMIC DNA]</scope>
    <source>
        <tissue evidence="2">Mixed pool</tissue>
    </source>
</reference>
<comment type="caution">
    <text evidence="2">The sequence shown here is derived from an EMBL/GenBank/DDBJ whole genome shotgun (WGS) entry which is preliminary data.</text>
</comment>
<keyword evidence="3" id="KW-1185">Reference proteome</keyword>